<feature type="domain" description="CARD" evidence="2">
    <location>
        <begin position="167"/>
        <end position="245"/>
    </location>
</feature>
<dbReference type="CDD" id="cd01671">
    <property type="entry name" value="CARD"/>
    <property type="match status" value="2"/>
</dbReference>
<evidence type="ECO:0000313" key="3">
    <source>
        <dbReference type="Proteomes" id="UP000887566"/>
    </source>
</evidence>
<feature type="domain" description="CARD" evidence="2">
    <location>
        <begin position="26"/>
        <end position="115"/>
    </location>
</feature>
<evidence type="ECO:0000259" key="2">
    <source>
        <dbReference type="PROSITE" id="PS50209"/>
    </source>
</evidence>
<dbReference type="GO" id="GO:0002020">
    <property type="term" value="F:protease binding"/>
    <property type="evidence" value="ECO:0007669"/>
    <property type="project" value="InterPro"/>
</dbReference>
<dbReference type="InterPro" id="IPR037939">
    <property type="entry name" value="CRADD"/>
</dbReference>
<organism evidence="3 4">
    <name type="scientific">Plectus sambesii</name>
    <dbReference type="NCBI Taxonomy" id="2011161"/>
    <lineage>
        <taxon>Eukaryota</taxon>
        <taxon>Metazoa</taxon>
        <taxon>Ecdysozoa</taxon>
        <taxon>Nematoda</taxon>
        <taxon>Chromadorea</taxon>
        <taxon>Plectida</taxon>
        <taxon>Plectina</taxon>
        <taxon>Plectoidea</taxon>
        <taxon>Plectidae</taxon>
        <taxon>Plectus</taxon>
    </lineage>
</organism>
<dbReference type="GO" id="GO:0042981">
    <property type="term" value="P:regulation of apoptotic process"/>
    <property type="evidence" value="ECO:0007669"/>
    <property type="project" value="InterPro"/>
</dbReference>
<dbReference type="AlphaFoldDB" id="A0A914VM86"/>
<dbReference type="Proteomes" id="UP000887566">
    <property type="component" value="Unplaced"/>
</dbReference>
<evidence type="ECO:0000256" key="1">
    <source>
        <dbReference type="SAM" id="MobiDB-lite"/>
    </source>
</evidence>
<dbReference type="InterPro" id="IPR011029">
    <property type="entry name" value="DEATH-like_dom_sf"/>
</dbReference>
<dbReference type="InterPro" id="IPR001315">
    <property type="entry name" value="CARD"/>
</dbReference>
<dbReference type="Pfam" id="PF00619">
    <property type="entry name" value="CARD"/>
    <property type="match status" value="2"/>
</dbReference>
<dbReference type="SUPFAM" id="SSF47986">
    <property type="entry name" value="DEATH domain"/>
    <property type="match status" value="2"/>
</dbReference>
<dbReference type="PANTHER" id="PTHR15034">
    <property type="entry name" value="DEATH DOMAIN-CONTAINING PROTEIN CRADD"/>
    <property type="match status" value="1"/>
</dbReference>
<dbReference type="GO" id="GO:0070513">
    <property type="term" value="F:death domain binding"/>
    <property type="evidence" value="ECO:0007669"/>
    <property type="project" value="InterPro"/>
</dbReference>
<dbReference type="SMART" id="SM00114">
    <property type="entry name" value="CARD"/>
    <property type="match status" value="2"/>
</dbReference>
<proteinExistence type="predicted"/>
<name>A0A914VM86_9BILA</name>
<dbReference type="WBParaSite" id="PSAMB.scaffold2108size25339.g16876.t1">
    <property type="protein sequence ID" value="PSAMB.scaffold2108size25339.g16876.t1"/>
    <property type="gene ID" value="PSAMB.scaffold2108size25339.g16876"/>
</dbReference>
<accession>A0A914VM86</accession>
<keyword evidence="3" id="KW-1185">Reference proteome</keyword>
<sequence>MPSRSAHEDTHLPKTAGSAPFQSVMVNDKHSNAFQASLHAIMKNLDAEDVLPYLLATEVIHGKQAQEIMAIPYKPARNIQLIGIIKAAGPSAFQELINALHKCNNYYLADKVLIHLPYFFTQQLTLAEQGTAENSVSQATSSSATSAVNSNSGAQMNEEHSNAWQAILHDICQDLDTEDVLPYLLAIEVVQAGQAQEIMAIPHTFTRNMQLITVLKAAGPSAFQEFFTALKIFDQVHLADKLRPHLDSFFTQQLTLSEMSTTQQCSAPASSNPGNSGHNSGSQVDFMEGLVQAARGNNYSGDISEQQ</sequence>
<feature type="region of interest" description="Disordered" evidence="1">
    <location>
        <begin position="261"/>
        <end position="286"/>
    </location>
</feature>
<dbReference type="PROSITE" id="PS50209">
    <property type="entry name" value="CARD"/>
    <property type="match status" value="2"/>
</dbReference>
<evidence type="ECO:0000313" key="4">
    <source>
        <dbReference type="WBParaSite" id="PSAMB.scaffold2108size25339.g16876.t1"/>
    </source>
</evidence>
<dbReference type="PANTHER" id="PTHR15034:SF5">
    <property type="entry name" value="DEATH DOMAIN-CONTAINING PROTEIN CRADD"/>
    <property type="match status" value="1"/>
</dbReference>
<feature type="compositionally biased region" description="Low complexity" evidence="1">
    <location>
        <begin position="270"/>
        <end position="282"/>
    </location>
</feature>
<dbReference type="Gene3D" id="1.10.533.10">
    <property type="entry name" value="Death Domain, Fas"/>
    <property type="match status" value="2"/>
</dbReference>
<reference evidence="4" key="1">
    <citation type="submission" date="2022-11" db="UniProtKB">
        <authorList>
            <consortium name="WormBaseParasite"/>
        </authorList>
    </citation>
    <scope>IDENTIFICATION</scope>
</reference>
<protein>
    <submittedName>
        <fullName evidence="4">CARD domain-containing protein</fullName>
    </submittedName>
</protein>